<evidence type="ECO:0000256" key="2">
    <source>
        <dbReference type="ARBA" id="ARBA00023125"/>
    </source>
</evidence>
<keyword evidence="1" id="KW-0805">Transcription regulation</keyword>
<dbReference type="PROSITE" id="PS51464">
    <property type="entry name" value="SIS"/>
    <property type="match status" value="1"/>
</dbReference>
<sequence length="301" mass="31986">MKKSAHSAAASMSVPPVAFARSDIGQKLAAVMEEGSPSQRRFAEFVLRNPLRLAAWSIDDAARQSGISAPTISRFARELGYAGFAELRSAIAGTLHTLVQSVEKLRERIEDKSPGNDGFSVARANLAQVDSCVGPEQVASVTRRLVEASAIYVMGFGISAHLAALLTLGIQPYCRQVVNVVEYGGTEVAAGRLATIGKGDVLFAITFPRYANDVVHLSRYARDQQAHVIALSDSVASPLARYAHELLVAPSDHPVLSSSAVAAVAVIEAICASVMVSDRENIARAARLTEAISSYLLQPDS</sequence>
<reference evidence="7" key="1">
    <citation type="submission" date="2020-12" db="EMBL/GenBank/DDBJ databases">
        <title>Hymenobacter sp.</title>
        <authorList>
            <person name="Kim M.K."/>
        </authorList>
    </citation>
    <scope>NUCLEOTIDE SEQUENCE [LARGE SCALE GENOMIC DNA]</scope>
    <source>
        <strain evidence="7">BT325</strain>
    </source>
</reference>
<comment type="caution">
    <text evidence="6">The sequence shown here is derived from an EMBL/GenBank/DDBJ whole genome shotgun (WGS) entry which is preliminary data.</text>
</comment>
<evidence type="ECO:0000259" key="4">
    <source>
        <dbReference type="PROSITE" id="PS51071"/>
    </source>
</evidence>
<dbReference type="InterPro" id="IPR001347">
    <property type="entry name" value="SIS_dom"/>
</dbReference>
<dbReference type="SUPFAM" id="SSF53697">
    <property type="entry name" value="SIS domain"/>
    <property type="match status" value="1"/>
</dbReference>
<dbReference type="InterPro" id="IPR036388">
    <property type="entry name" value="WH-like_DNA-bd_sf"/>
</dbReference>
<dbReference type="InterPro" id="IPR000281">
    <property type="entry name" value="HTH_RpiR"/>
</dbReference>
<dbReference type="PANTHER" id="PTHR30514">
    <property type="entry name" value="GLUCOKINASE"/>
    <property type="match status" value="1"/>
</dbReference>
<dbReference type="PROSITE" id="PS51071">
    <property type="entry name" value="HTH_RPIR"/>
    <property type="match status" value="1"/>
</dbReference>
<proteinExistence type="predicted"/>
<dbReference type="SUPFAM" id="SSF46689">
    <property type="entry name" value="Homeodomain-like"/>
    <property type="match status" value="1"/>
</dbReference>
<dbReference type="Gene3D" id="3.40.50.10490">
    <property type="entry name" value="Glucose-6-phosphate isomerase like protein, domain 1"/>
    <property type="match status" value="1"/>
</dbReference>
<keyword evidence="3" id="KW-0804">Transcription</keyword>
<evidence type="ECO:0000256" key="1">
    <source>
        <dbReference type="ARBA" id="ARBA00023015"/>
    </source>
</evidence>
<dbReference type="Pfam" id="PF01380">
    <property type="entry name" value="SIS"/>
    <property type="match status" value="1"/>
</dbReference>
<organism evidence="6 7">
    <name type="scientific">Microvirga splendida</name>
    <dbReference type="NCBI Taxonomy" id="2795727"/>
    <lineage>
        <taxon>Bacteria</taxon>
        <taxon>Pseudomonadati</taxon>
        <taxon>Pseudomonadota</taxon>
        <taxon>Alphaproteobacteria</taxon>
        <taxon>Hyphomicrobiales</taxon>
        <taxon>Methylobacteriaceae</taxon>
        <taxon>Microvirga</taxon>
    </lineage>
</organism>
<name>A0ABS0Y4V3_9HYPH</name>
<evidence type="ECO:0000256" key="3">
    <source>
        <dbReference type="ARBA" id="ARBA00023163"/>
    </source>
</evidence>
<gene>
    <name evidence="6" type="ORF">JAO75_18035</name>
</gene>
<dbReference type="Gene3D" id="1.10.10.10">
    <property type="entry name" value="Winged helix-like DNA-binding domain superfamily/Winged helix DNA-binding domain"/>
    <property type="match status" value="1"/>
</dbReference>
<dbReference type="PANTHER" id="PTHR30514:SF18">
    <property type="entry name" value="RPIR-FAMILY TRANSCRIPTIONAL REGULATOR"/>
    <property type="match status" value="1"/>
</dbReference>
<keyword evidence="2" id="KW-0238">DNA-binding</keyword>
<dbReference type="RefSeq" id="WP_199050533.1">
    <property type="nucleotide sequence ID" value="NZ_JAELXT010000023.1"/>
</dbReference>
<dbReference type="InterPro" id="IPR035472">
    <property type="entry name" value="RpiR-like_SIS"/>
</dbReference>
<dbReference type="Proteomes" id="UP000620670">
    <property type="component" value="Unassembled WGS sequence"/>
</dbReference>
<feature type="domain" description="SIS" evidence="5">
    <location>
        <begin position="141"/>
        <end position="280"/>
    </location>
</feature>
<evidence type="ECO:0000313" key="7">
    <source>
        <dbReference type="Proteomes" id="UP000620670"/>
    </source>
</evidence>
<evidence type="ECO:0000259" key="5">
    <source>
        <dbReference type="PROSITE" id="PS51464"/>
    </source>
</evidence>
<keyword evidence="7" id="KW-1185">Reference proteome</keyword>
<dbReference type="EMBL" id="JAELXT010000023">
    <property type="protein sequence ID" value="MBJ6127307.1"/>
    <property type="molecule type" value="Genomic_DNA"/>
</dbReference>
<dbReference type="InterPro" id="IPR046348">
    <property type="entry name" value="SIS_dom_sf"/>
</dbReference>
<dbReference type="CDD" id="cd05013">
    <property type="entry name" value="SIS_RpiR"/>
    <property type="match status" value="1"/>
</dbReference>
<dbReference type="InterPro" id="IPR047640">
    <property type="entry name" value="RpiR-like"/>
</dbReference>
<evidence type="ECO:0000313" key="6">
    <source>
        <dbReference type="EMBL" id="MBJ6127307.1"/>
    </source>
</evidence>
<protein>
    <submittedName>
        <fullName evidence="6">MurR/RpiR family transcriptional regulator</fullName>
    </submittedName>
</protein>
<dbReference type="InterPro" id="IPR009057">
    <property type="entry name" value="Homeodomain-like_sf"/>
</dbReference>
<feature type="domain" description="HTH rpiR-type" evidence="4">
    <location>
        <begin position="22"/>
        <end position="98"/>
    </location>
</feature>
<dbReference type="Pfam" id="PF01418">
    <property type="entry name" value="HTH_6"/>
    <property type="match status" value="1"/>
</dbReference>
<accession>A0ABS0Y4V3</accession>